<name>B8MA69_TALSN</name>
<dbReference type="InterPro" id="IPR000477">
    <property type="entry name" value="RT_dom"/>
</dbReference>
<dbReference type="Gene3D" id="3.10.20.370">
    <property type="match status" value="1"/>
</dbReference>
<dbReference type="GeneID" id="8099381"/>
<evidence type="ECO:0000313" key="9">
    <source>
        <dbReference type="Proteomes" id="UP000001745"/>
    </source>
</evidence>
<evidence type="ECO:0000256" key="6">
    <source>
        <dbReference type="ARBA" id="ARBA00022918"/>
    </source>
</evidence>
<dbReference type="RefSeq" id="XP_002482390.1">
    <property type="nucleotide sequence ID" value="XM_002482345.1"/>
</dbReference>
<keyword evidence="3" id="KW-0540">Nuclease</keyword>
<protein>
    <submittedName>
        <fullName evidence="8">Gag/polymerase/env polyprotein, putative</fullName>
    </submittedName>
</protein>
<accession>B8MA69</accession>
<dbReference type="GO" id="GO:0003964">
    <property type="term" value="F:RNA-directed DNA polymerase activity"/>
    <property type="evidence" value="ECO:0007669"/>
    <property type="project" value="UniProtKB-KW"/>
</dbReference>
<dbReference type="FunFam" id="3.10.20.370:FF:000001">
    <property type="entry name" value="Retrovirus-related Pol polyprotein from transposon 17.6-like protein"/>
    <property type="match status" value="1"/>
</dbReference>
<dbReference type="eggNOG" id="KOG0017">
    <property type="taxonomic scope" value="Eukaryota"/>
</dbReference>
<evidence type="ECO:0000256" key="1">
    <source>
        <dbReference type="ARBA" id="ARBA00022679"/>
    </source>
</evidence>
<keyword evidence="2" id="KW-0548">Nucleotidyltransferase</keyword>
<dbReference type="CDD" id="cd01647">
    <property type="entry name" value="RT_LTR"/>
    <property type="match status" value="1"/>
</dbReference>
<sequence length="568" mass="66051">MGQLNVLDSDPEDVEIALDTCAEIDTIGIDFAEQRGLKPYIKGYPKLWQSAGNVQHEAKGAYWATWSMTNHYGVTRSYQRPFLAVNKAPEDAPLLLGEHTLGEIGVDISLRTKETGGNQWRFHLPTNGEPTEHYVKVESTKTFRKRLMKGLKRYLQENLEKGFIRPSKSPAASLILFVPKKDGTLRLCVDYRGLNKVTIKNRYLLPLIGEILDRVNGARVFSKIDLKDAYYRIRIRPGDEWKTAFRTRYGHYEYLVMPFGLTNAPAAFQGYINQALRGLVDDFCIVYLDNILIFSKTEEEHTEHLRLVCERLRTAELYAKPSKCQFYQNEMEFLGFIINDQGVKMDPERVRTISEWKEHPPGSYWDIQVFLGFCNFYRRFIQGYSRIARPLTSLMKGSKDGKKTGDFRREWGNTQQEAFLELLSAFETVSLLQHFDPDLLTRLETDASKYTLSGILSQLFEEQWHPIAFYSRQFKGPELNYGTPDQEMLAIVRAFKHWRHYLEGSKYPVEVLTDHHNLQTFMKQSRLNGRQAQWCYYLTPYDFVIKWRSGSTNPADAPSRRPDYIRQN</sequence>
<reference evidence="9" key="1">
    <citation type="journal article" date="2015" name="Genome Announc.">
        <title>Genome sequence of the AIDS-associated pathogen Penicillium marneffei (ATCC18224) and its near taxonomic relative Talaromyces stipitatus (ATCC10500).</title>
        <authorList>
            <person name="Nierman W.C."/>
            <person name="Fedorova-Abrams N.D."/>
            <person name="Andrianopoulos A."/>
        </authorList>
    </citation>
    <scope>NUCLEOTIDE SEQUENCE [LARGE SCALE GENOMIC DNA]</scope>
    <source>
        <strain evidence="9">ATCC 10500 / CBS 375.48 / QM 6759 / NRRL 1006</strain>
    </source>
</reference>
<dbReference type="GO" id="GO:0004519">
    <property type="term" value="F:endonuclease activity"/>
    <property type="evidence" value="ECO:0007669"/>
    <property type="project" value="UniProtKB-KW"/>
</dbReference>
<dbReference type="GO" id="GO:0016787">
    <property type="term" value="F:hydrolase activity"/>
    <property type="evidence" value="ECO:0007669"/>
    <property type="project" value="UniProtKB-KW"/>
</dbReference>
<evidence type="ECO:0000256" key="5">
    <source>
        <dbReference type="ARBA" id="ARBA00022801"/>
    </source>
</evidence>
<evidence type="ECO:0000256" key="4">
    <source>
        <dbReference type="ARBA" id="ARBA00022759"/>
    </source>
</evidence>
<dbReference type="PANTHER" id="PTHR37984">
    <property type="entry name" value="PROTEIN CBG26694"/>
    <property type="match status" value="1"/>
</dbReference>
<dbReference type="Pfam" id="PF00078">
    <property type="entry name" value="RVT_1"/>
    <property type="match status" value="1"/>
</dbReference>
<keyword evidence="4" id="KW-0255">Endonuclease</keyword>
<organism evidence="8 9">
    <name type="scientific">Talaromyces stipitatus (strain ATCC 10500 / CBS 375.48 / QM 6759 / NRRL 1006)</name>
    <name type="common">Penicillium stipitatum</name>
    <dbReference type="NCBI Taxonomy" id="441959"/>
    <lineage>
        <taxon>Eukaryota</taxon>
        <taxon>Fungi</taxon>
        <taxon>Dikarya</taxon>
        <taxon>Ascomycota</taxon>
        <taxon>Pezizomycotina</taxon>
        <taxon>Eurotiomycetes</taxon>
        <taxon>Eurotiomycetidae</taxon>
        <taxon>Eurotiales</taxon>
        <taxon>Trichocomaceae</taxon>
        <taxon>Talaromyces</taxon>
        <taxon>Talaromyces sect. Talaromyces</taxon>
    </lineage>
</organism>
<dbReference type="InterPro" id="IPR050951">
    <property type="entry name" value="Retrovirus_Pol_polyprotein"/>
</dbReference>
<dbReference type="InterPro" id="IPR043502">
    <property type="entry name" value="DNA/RNA_pol_sf"/>
</dbReference>
<dbReference type="InterPro" id="IPR041373">
    <property type="entry name" value="RT_RNaseH"/>
</dbReference>
<dbReference type="VEuPathDB" id="FungiDB:TSTA_121410"/>
<dbReference type="Gene3D" id="3.30.70.270">
    <property type="match status" value="2"/>
</dbReference>
<dbReference type="PhylomeDB" id="B8MA69"/>
<feature type="domain" description="Reverse transcriptase" evidence="7">
    <location>
        <begin position="159"/>
        <end position="338"/>
    </location>
</feature>
<keyword evidence="9" id="KW-1185">Reference proteome</keyword>
<dbReference type="Proteomes" id="UP000001745">
    <property type="component" value="Unassembled WGS sequence"/>
</dbReference>
<keyword evidence="5" id="KW-0378">Hydrolase</keyword>
<dbReference type="Gene3D" id="3.10.10.10">
    <property type="entry name" value="HIV Type 1 Reverse Transcriptase, subunit A, domain 1"/>
    <property type="match status" value="1"/>
</dbReference>
<evidence type="ECO:0000259" key="7">
    <source>
        <dbReference type="PROSITE" id="PS50878"/>
    </source>
</evidence>
<dbReference type="HOGENOM" id="CLU_000384_33_10_1"/>
<dbReference type="STRING" id="441959.B8MA69"/>
<dbReference type="OrthoDB" id="4502494at2759"/>
<proteinExistence type="predicted"/>
<dbReference type="OMA" id="VRTISEW"/>
<dbReference type="EMBL" id="EQ962655">
    <property type="protein sequence ID" value="EED18398.1"/>
    <property type="molecule type" value="Genomic_DNA"/>
</dbReference>
<dbReference type="CDD" id="cd09274">
    <property type="entry name" value="RNase_HI_RT_Ty3"/>
    <property type="match status" value="1"/>
</dbReference>
<dbReference type="Pfam" id="PF17917">
    <property type="entry name" value="RT_RNaseH"/>
    <property type="match status" value="1"/>
</dbReference>
<keyword evidence="1" id="KW-0808">Transferase</keyword>
<evidence type="ECO:0000256" key="2">
    <source>
        <dbReference type="ARBA" id="ARBA00022695"/>
    </source>
</evidence>
<keyword evidence="6" id="KW-0695">RNA-directed DNA polymerase</keyword>
<dbReference type="InParanoid" id="B8MA69"/>
<dbReference type="PANTHER" id="PTHR37984:SF5">
    <property type="entry name" value="PROTEIN NYNRIN-LIKE"/>
    <property type="match status" value="1"/>
</dbReference>
<dbReference type="InterPro" id="IPR043128">
    <property type="entry name" value="Rev_trsase/Diguanyl_cyclase"/>
</dbReference>
<dbReference type="AlphaFoldDB" id="B8MA69"/>
<evidence type="ECO:0000256" key="3">
    <source>
        <dbReference type="ARBA" id="ARBA00022722"/>
    </source>
</evidence>
<gene>
    <name evidence="8" type="ORF">TSTA_121410</name>
</gene>
<evidence type="ECO:0000313" key="8">
    <source>
        <dbReference type="EMBL" id="EED18398.1"/>
    </source>
</evidence>
<dbReference type="PROSITE" id="PS50878">
    <property type="entry name" value="RT_POL"/>
    <property type="match status" value="1"/>
</dbReference>
<dbReference type="SUPFAM" id="SSF56672">
    <property type="entry name" value="DNA/RNA polymerases"/>
    <property type="match status" value="1"/>
</dbReference>